<feature type="transmembrane region" description="Helical" evidence="2">
    <location>
        <begin position="128"/>
        <end position="149"/>
    </location>
</feature>
<feature type="transmembrane region" description="Helical" evidence="2">
    <location>
        <begin position="101"/>
        <end position="122"/>
    </location>
</feature>
<comment type="caution">
    <text evidence="3">The sequence shown here is derived from an EMBL/GenBank/DDBJ whole genome shotgun (WGS) entry which is preliminary data.</text>
</comment>
<dbReference type="EMBL" id="AKFT01000173">
    <property type="protein sequence ID" value="EJF39734.1"/>
    <property type="molecule type" value="Genomic_DNA"/>
</dbReference>
<evidence type="ECO:0000313" key="4">
    <source>
        <dbReference type="Proteomes" id="UP000002941"/>
    </source>
</evidence>
<feature type="compositionally biased region" description="Low complexity" evidence="1">
    <location>
        <begin position="1"/>
        <end position="12"/>
    </location>
</feature>
<evidence type="ECO:0000256" key="2">
    <source>
        <dbReference type="SAM" id="Phobius"/>
    </source>
</evidence>
<protein>
    <submittedName>
        <fullName evidence="3">Uncharacterized protein</fullName>
    </submittedName>
</protein>
<dbReference type="eggNOG" id="ENOG5031I4F">
    <property type="taxonomic scope" value="Bacteria"/>
</dbReference>
<organism evidence="3 4">
    <name type="scientific">Actinomyces massiliensis F0489</name>
    <dbReference type="NCBI Taxonomy" id="1125718"/>
    <lineage>
        <taxon>Bacteria</taxon>
        <taxon>Bacillati</taxon>
        <taxon>Actinomycetota</taxon>
        <taxon>Actinomycetes</taxon>
        <taxon>Actinomycetales</taxon>
        <taxon>Actinomycetaceae</taxon>
        <taxon>Actinomyces</taxon>
    </lineage>
</organism>
<reference evidence="3 4" key="1">
    <citation type="submission" date="2012-05" db="EMBL/GenBank/DDBJ databases">
        <authorList>
            <person name="Harkins D.M."/>
            <person name="Madupu R."/>
            <person name="Durkin A.S."/>
            <person name="Torralba M."/>
            <person name="Methe B."/>
            <person name="Sutton G.G."/>
            <person name="Nelson K.E."/>
        </authorList>
    </citation>
    <scope>NUCLEOTIDE SEQUENCE [LARGE SCALE GENOMIC DNA]</scope>
    <source>
        <strain evidence="3 4">F0489</strain>
    </source>
</reference>
<gene>
    <name evidence="3" type="ORF">HMPREF1318_1783</name>
</gene>
<keyword evidence="2" id="KW-0472">Membrane</keyword>
<sequence length="158" mass="16662">MPTASTTSSTSSMQNEENAPTSIGPAWASVIAGVSLAAAALIDQLIGHWTARDNEAHYAPFGTVPDPAVLTTFMTVSALVFAACMYLAVRQARRSRQVRATLTSGVCVLIWGGIAAMASLAYEYGDYVLLPAWRILPWLLPLAALGAAVRAGKAGLRR</sequence>
<feature type="transmembrane region" description="Helical" evidence="2">
    <location>
        <begin position="68"/>
        <end position="89"/>
    </location>
</feature>
<dbReference type="AlphaFoldDB" id="J0MZ99"/>
<dbReference type="OrthoDB" id="9934951at2"/>
<dbReference type="Proteomes" id="UP000002941">
    <property type="component" value="Unassembled WGS sequence"/>
</dbReference>
<evidence type="ECO:0000313" key="3">
    <source>
        <dbReference type="EMBL" id="EJF39734.1"/>
    </source>
</evidence>
<evidence type="ECO:0000256" key="1">
    <source>
        <dbReference type="SAM" id="MobiDB-lite"/>
    </source>
</evidence>
<keyword evidence="2" id="KW-1133">Transmembrane helix</keyword>
<name>J0MZ99_9ACTO</name>
<accession>J0MZ99</accession>
<proteinExistence type="predicted"/>
<dbReference type="PATRIC" id="fig|1125718.3.peg.2114"/>
<keyword evidence="2" id="KW-0812">Transmembrane</keyword>
<feature type="region of interest" description="Disordered" evidence="1">
    <location>
        <begin position="1"/>
        <end position="20"/>
    </location>
</feature>
<keyword evidence="4" id="KW-1185">Reference proteome</keyword>